<protein>
    <submittedName>
        <fullName evidence="6">Molybdate-binding periplasmic protein</fullName>
    </submittedName>
</protein>
<evidence type="ECO:0000313" key="7">
    <source>
        <dbReference type="Proteomes" id="UP000320225"/>
    </source>
</evidence>
<dbReference type="GO" id="GO:0015689">
    <property type="term" value="P:molybdate ion transport"/>
    <property type="evidence" value="ECO:0007669"/>
    <property type="project" value="InterPro"/>
</dbReference>
<dbReference type="GO" id="GO:0030973">
    <property type="term" value="F:molybdate ion binding"/>
    <property type="evidence" value="ECO:0007669"/>
    <property type="project" value="InterPro"/>
</dbReference>
<reference evidence="6 7" key="1">
    <citation type="submission" date="2019-07" db="EMBL/GenBank/DDBJ databases">
        <title>Tepidimonas sediminis YIM 72259 draft genome.</title>
        <authorList>
            <person name="Da Costa M.S."/>
            <person name="Froufe H.J.C."/>
            <person name="Egas C."/>
            <person name="Albuquerque L."/>
        </authorList>
    </citation>
    <scope>NUCLEOTIDE SEQUENCE [LARGE SCALE GENOMIC DNA]</scope>
    <source>
        <strain evidence="6 7">YIM 72259</strain>
    </source>
</reference>
<feature type="binding site" evidence="4">
    <location>
        <position position="183"/>
    </location>
    <ligand>
        <name>molybdate</name>
        <dbReference type="ChEBI" id="CHEBI:36264"/>
    </ligand>
</feature>
<dbReference type="CDD" id="cd13539">
    <property type="entry name" value="PBP2_AvModA"/>
    <property type="match status" value="1"/>
</dbReference>
<gene>
    <name evidence="6" type="primary">modA</name>
    <name evidence="6" type="ORF">Tsedi_00545</name>
</gene>
<dbReference type="EMBL" id="VJND01000002">
    <property type="protein sequence ID" value="TSE26836.1"/>
    <property type="molecule type" value="Genomic_DNA"/>
</dbReference>
<keyword evidence="4" id="KW-0500">Molybdenum</keyword>
<keyword evidence="3 5" id="KW-0732">Signal</keyword>
<dbReference type="NCBIfam" id="TIGR01256">
    <property type="entry name" value="modA"/>
    <property type="match status" value="1"/>
</dbReference>
<evidence type="ECO:0000256" key="3">
    <source>
        <dbReference type="ARBA" id="ARBA00022729"/>
    </source>
</evidence>
<dbReference type="AlphaFoldDB" id="A0A554WTC0"/>
<accession>A0A554WTC0</accession>
<evidence type="ECO:0000256" key="1">
    <source>
        <dbReference type="ARBA" id="ARBA00009175"/>
    </source>
</evidence>
<comment type="similarity">
    <text evidence="1">Belongs to the bacterial solute-binding protein ModA family.</text>
</comment>
<feature type="chain" id="PRO_5022194422" evidence="5">
    <location>
        <begin position="29"/>
        <end position="267"/>
    </location>
</feature>
<dbReference type="RefSeq" id="WP_143893371.1">
    <property type="nucleotide sequence ID" value="NZ_VJND01000002.1"/>
</dbReference>
<sequence>MPSPLRRWITVAALTLAATAGLQRPALAQSSSAAPPTVAAAADLKFAVEEVARLFEQRTGHRLRLVFGSSGNFYSQILQGAPFHLFMSADEDFVFRLADAGKTLDRGRLYAYGRIGIIVPKGSRLKADGELKDLAAALKDGRLRKFAIAAPDHAPYGKRAKEALQHAGLWEAIEPRLVYGENIAQTAQFATSGSTEGGIIALSLAKAPQVAALGDFALIPESWHRPLAQRMVLMKDAPEAARQFYAFLSTPEAQAIMVRYGFAMPKE</sequence>
<dbReference type="Proteomes" id="UP000320225">
    <property type="component" value="Unassembled WGS sequence"/>
</dbReference>
<dbReference type="InterPro" id="IPR050682">
    <property type="entry name" value="ModA/WtpA"/>
</dbReference>
<evidence type="ECO:0000256" key="4">
    <source>
        <dbReference type="PIRSR" id="PIRSR004846-1"/>
    </source>
</evidence>
<evidence type="ECO:0000256" key="2">
    <source>
        <dbReference type="ARBA" id="ARBA00022723"/>
    </source>
</evidence>
<proteinExistence type="inferred from homology"/>
<dbReference type="GO" id="GO:0046872">
    <property type="term" value="F:metal ion binding"/>
    <property type="evidence" value="ECO:0007669"/>
    <property type="project" value="UniProtKB-KW"/>
</dbReference>
<keyword evidence="2 4" id="KW-0479">Metal-binding</keyword>
<name>A0A554WTC0_9BURK</name>
<feature type="binding site" evidence="4">
    <location>
        <position position="70"/>
    </location>
    <ligand>
        <name>molybdate</name>
        <dbReference type="ChEBI" id="CHEBI:36264"/>
    </ligand>
</feature>
<keyword evidence="7" id="KW-1185">Reference proteome</keyword>
<dbReference type="PIRSF" id="PIRSF004846">
    <property type="entry name" value="ModA"/>
    <property type="match status" value="1"/>
</dbReference>
<feature type="signal peptide" evidence="5">
    <location>
        <begin position="1"/>
        <end position="28"/>
    </location>
</feature>
<dbReference type="OrthoDB" id="9785015at2"/>
<dbReference type="InterPro" id="IPR044084">
    <property type="entry name" value="AvModA-like_subst-bd"/>
</dbReference>
<dbReference type="SUPFAM" id="SSF53850">
    <property type="entry name" value="Periplasmic binding protein-like II"/>
    <property type="match status" value="1"/>
</dbReference>
<dbReference type="PANTHER" id="PTHR30632:SF14">
    <property type="entry name" value="TUNGSTATE_MOLYBDATE_CHROMATE-BINDING PROTEIN MODA"/>
    <property type="match status" value="1"/>
</dbReference>
<comment type="caution">
    <text evidence="6">The sequence shown here is derived from an EMBL/GenBank/DDBJ whole genome shotgun (WGS) entry which is preliminary data.</text>
</comment>
<dbReference type="InterPro" id="IPR005950">
    <property type="entry name" value="ModA"/>
</dbReference>
<dbReference type="Gene3D" id="3.40.190.10">
    <property type="entry name" value="Periplasmic binding protein-like II"/>
    <property type="match status" value="2"/>
</dbReference>
<organism evidence="6 7">
    <name type="scientific">Tepidimonas sediminis</name>
    <dbReference type="NCBI Taxonomy" id="2588941"/>
    <lineage>
        <taxon>Bacteria</taxon>
        <taxon>Pseudomonadati</taxon>
        <taxon>Pseudomonadota</taxon>
        <taxon>Betaproteobacteria</taxon>
        <taxon>Burkholderiales</taxon>
        <taxon>Tepidimonas</taxon>
    </lineage>
</organism>
<dbReference type="PANTHER" id="PTHR30632">
    <property type="entry name" value="MOLYBDATE-BINDING PERIPLASMIC PROTEIN"/>
    <property type="match status" value="1"/>
</dbReference>
<evidence type="ECO:0000313" key="6">
    <source>
        <dbReference type="EMBL" id="TSE26836.1"/>
    </source>
</evidence>
<dbReference type="Pfam" id="PF13531">
    <property type="entry name" value="SBP_bac_11"/>
    <property type="match status" value="1"/>
</dbReference>
<evidence type="ECO:0000256" key="5">
    <source>
        <dbReference type="SAM" id="SignalP"/>
    </source>
</evidence>